<dbReference type="Proteomes" id="UP001178461">
    <property type="component" value="Chromosome 4"/>
</dbReference>
<gene>
    <name evidence="1" type="ORF">PODLI_1B023619</name>
</gene>
<evidence type="ECO:0000313" key="2">
    <source>
        <dbReference type="Proteomes" id="UP001178461"/>
    </source>
</evidence>
<feature type="non-terminal residue" evidence="1">
    <location>
        <position position="102"/>
    </location>
</feature>
<accession>A0AA35P5U3</accession>
<dbReference type="AlphaFoldDB" id="A0AA35P5U3"/>
<reference evidence="1" key="1">
    <citation type="submission" date="2022-12" db="EMBL/GenBank/DDBJ databases">
        <authorList>
            <person name="Alioto T."/>
            <person name="Alioto T."/>
            <person name="Gomez Garrido J."/>
        </authorList>
    </citation>
    <scope>NUCLEOTIDE SEQUENCE</scope>
</reference>
<evidence type="ECO:0000313" key="1">
    <source>
        <dbReference type="EMBL" id="CAI5772762.1"/>
    </source>
</evidence>
<keyword evidence="2" id="KW-1185">Reference proteome</keyword>
<protein>
    <submittedName>
        <fullName evidence="1">Uncharacterized protein</fullName>
    </submittedName>
</protein>
<sequence length="102" mass="10673">YAHSELSLEESAAAAAAGCLSCDPFSQALSRTHALAAAAAAASKRAPSSARRVLASREKRPLSELPLDSDFPLSTSPHLFILFPKPLIGWQGNTPLAFLIGS</sequence>
<organism evidence="1 2">
    <name type="scientific">Podarcis lilfordi</name>
    <name type="common">Lilford's wall lizard</name>
    <dbReference type="NCBI Taxonomy" id="74358"/>
    <lineage>
        <taxon>Eukaryota</taxon>
        <taxon>Metazoa</taxon>
        <taxon>Chordata</taxon>
        <taxon>Craniata</taxon>
        <taxon>Vertebrata</taxon>
        <taxon>Euteleostomi</taxon>
        <taxon>Lepidosauria</taxon>
        <taxon>Squamata</taxon>
        <taxon>Bifurcata</taxon>
        <taxon>Unidentata</taxon>
        <taxon>Episquamata</taxon>
        <taxon>Laterata</taxon>
        <taxon>Lacertibaenia</taxon>
        <taxon>Lacertidae</taxon>
        <taxon>Podarcis</taxon>
    </lineage>
</organism>
<proteinExistence type="predicted"/>
<dbReference type="EMBL" id="OX395129">
    <property type="protein sequence ID" value="CAI5772762.1"/>
    <property type="molecule type" value="Genomic_DNA"/>
</dbReference>
<feature type="non-terminal residue" evidence="1">
    <location>
        <position position="1"/>
    </location>
</feature>
<name>A0AA35P5U3_9SAUR</name>